<reference evidence="1" key="1">
    <citation type="journal article" date="2015" name="Nature">
        <title>Complex archaea that bridge the gap between prokaryotes and eukaryotes.</title>
        <authorList>
            <person name="Spang A."/>
            <person name="Saw J.H."/>
            <person name="Jorgensen S.L."/>
            <person name="Zaremba-Niedzwiedzka K."/>
            <person name="Martijn J."/>
            <person name="Lind A.E."/>
            <person name="van Eijk R."/>
            <person name="Schleper C."/>
            <person name="Guy L."/>
            <person name="Ettema T.J."/>
        </authorList>
    </citation>
    <scope>NUCLEOTIDE SEQUENCE</scope>
</reference>
<protein>
    <submittedName>
        <fullName evidence="1">Uncharacterized protein</fullName>
    </submittedName>
</protein>
<evidence type="ECO:0000313" key="1">
    <source>
        <dbReference type="EMBL" id="KKL98782.1"/>
    </source>
</evidence>
<proteinExistence type="predicted"/>
<dbReference type="EMBL" id="LAZR01017831">
    <property type="protein sequence ID" value="KKL98782.1"/>
    <property type="molecule type" value="Genomic_DNA"/>
</dbReference>
<gene>
    <name evidence="1" type="ORF">LCGC14_1820960</name>
</gene>
<sequence length="192" mass="22134">MRMKDKWNPEFDADESLEVFFASIGLRDFWVGWEGGAYGIDCGHLDPGKLDRSAWQAVTRIAENRRDWLRHTTESPRTSGGPMGGGVSFEITSFGEVETPWAVAPDGVKHTFWYVEWLNDYFAICVETETARKLMALSELRAIFQVEADWAHMDESAEYLAADEEGRANIFRRTWAWFERHLRERKAPCDCS</sequence>
<dbReference type="AlphaFoldDB" id="A0A0F9JIJ0"/>
<accession>A0A0F9JIJ0</accession>
<organism evidence="1">
    <name type="scientific">marine sediment metagenome</name>
    <dbReference type="NCBI Taxonomy" id="412755"/>
    <lineage>
        <taxon>unclassified sequences</taxon>
        <taxon>metagenomes</taxon>
        <taxon>ecological metagenomes</taxon>
    </lineage>
</organism>
<comment type="caution">
    <text evidence="1">The sequence shown here is derived from an EMBL/GenBank/DDBJ whole genome shotgun (WGS) entry which is preliminary data.</text>
</comment>
<name>A0A0F9JIJ0_9ZZZZ</name>